<dbReference type="GO" id="GO:0008270">
    <property type="term" value="F:zinc ion binding"/>
    <property type="evidence" value="ECO:0007669"/>
    <property type="project" value="UniProtKB-KW"/>
</dbReference>
<protein>
    <recommendedName>
        <fullName evidence="3">C2H2-type domain-containing protein</fullName>
    </recommendedName>
</protein>
<dbReference type="PROSITE" id="PS00028">
    <property type="entry name" value="ZINC_FINGER_C2H2_1"/>
    <property type="match status" value="1"/>
</dbReference>
<dbReference type="EMBL" id="PJEX01000350">
    <property type="protein sequence ID" value="TKW50914.1"/>
    <property type="molecule type" value="Genomic_DNA"/>
</dbReference>
<feature type="region of interest" description="Disordered" evidence="2">
    <location>
        <begin position="1032"/>
        <end position="1058"/>
    </location>
</feature>
<feature type="compositionally biased region" description="Polar residues" evidence="2">
    <location>
        <begin position="428"/>
        <end position="447"/>
    </location>
</feature>
<keyword evidence="5" id="KW-1185">Reference proteome</keyword>
<proteinExistence type="predicted"/>
<dbReference type="Proteomes" id="UP000310108">
    <property type="component" value="Unassembled WGS sequence"/>
</dbReference>
<feature type="region of interest" description="Disordered" evidence="2">
    <location>
        <begin position="72"/>
        <end position="92"/>
    </location>
</feature>
<reference evidence="4 5" key="1">
    <citation type="journal article" date="2019" name="PLoS ONE">
        <title>Comparative genome analysis indicates high evolutionary potential of pathogenicity genes in Colletotrichum tanaceti.</title>
        <authorList>
            <person name="Lelwala R.V."/>
            <person name="Korhonen P.K."/>
            <person name="Young N.D."/>
            <person name="Scott J.B."/>
            <person name="Ades P.A."/>
            <person name="Gasser R.B."/>
            <person name="Taylor P.W.J."/>
        </authorList>
    </citation>
    <scope>NUCLEOTIDE SEQUENCE [LARGE SCALE GENOMIC DNA]</scope>
    <source>
        <strain evidence="4">BRIP57314</strain>
    </source>
</reference>
<dbReference type="SMART" id="SM00355">
    <property type="entry name" value="ZnF_C2H2"/>
    <property type="match status" value="3"/>
</dbReference>
<feature type="region of interest" description="Disordered" evidence="2">
    <location>
        <begin position="426"/>
        <end position="447"/>
    </location>
</feature>
<dbReference type="AlphaFoldDB" id="A0A4U6X722"/>
<feature type="compositionally biased region" description="Low complexity" evidence="2">
    <location>
        <begin position="1032"/>
        <end position="1047"/>
    </location>
</feature>
<feature type="compositionally biased region" description="Polar residues" evidence="2">
    <location>
        <begin position="1"/>
        <end position="11"/>
    </location>
</feature>
<name>A0A4U6X722_9PEZI</name>
<dbReference type="PROSITE" id="PS50157">
    <property type="entry name" value="ZINC_FINGER_C2H2_2"/>
    <property type="match status" value="1"/>
</dbReference>
<comment type="caution">
    <text evidence="4">The sequence shown here is derived from an EMBL/GenBank/DDBJ whole genome shotgun (WGS) entry which is preliminary data.</text>
</comment>
<evidence type="ECO:0000313" key="4">
    <source>
        <dbReference type="EMBL" id="TKW50914.1"/>
    </source>
</evidence>
<organism evidence="4 5">
    <name type="scientific">Colletotrichum tanaceti</name>
    <dbReference type="NCBI Taxonomy" id="1306861"/>
    <lineage>
        <taxon>Eukaryota</taxon>
        <taxon>Fungi</taxon>
        <taxon>Dikarya</taxon>
        <taxon>Ascomycota</taxon>
        <taxon>Pezizomycotina</taxon>
        <taxon>Sordariomycetes</taxon>
        <taxon>Hypocreomycetidae</taxon>
        <taxon>Glomerellales</taxon>
        <taxon>Glomerellaceae</taxon>
        <taxon>Colletotrichum</taxon>
        <taxon>Colletotrichum destructivum species complex</taxon>
    </lineage>
</organism>
<feature type="domain" description="C2H2-type" evidence="3">
    <location>
        <begin position="322"/>
        <end position="348"/>
    </location>
</feature>
<evidence type="ECO:0000256" key="1">
    <source>
        <dbReference type="PROSITE-ProRule" id="PRU00042"/>
    </source>
</evidence>
<evidence type="ECO:0000259" key="3">
    <source>
        <dbReference type="PROSITE" id="PS50157"/>
    </source>
</evidence>
<dbReference type="OrthoDB" id="5242988at2759"/>
<keyword evidence="1" id="KW-0479">Metal-binding</keyword>
<sequence length="1058" mass="116434">MGGSNNTNGSPAGTDCPPKSEAPPFTVYLVLETVHQDADNWLVYRVRPSVTRPTATLGNQTKSCAALRKEQLKRRRRPLPRPRHVHPPPPSRPARLWGSLLSYYLGTCVLLLFSANCRIAARLQLLHVDPSRLRRPYKPGTVPGALTMSRPLPREAIDERPRKLRKQMHHGTLCATPSVPSRPDAFASLPPCWPPVDWSLADFYPGPAIYGEHAWSQAHGVGQIDHAFPKPLPRDEQSALAFFQPVSSLAQAPPPPAWSTVSSVTFSSPSVVSQPSSAGSGCSPTRRDFPYEWPTRRASPSATSSVTQTATEPLENRAQSRFVCLGPQCDETFDSEKDFKSHCKTVHTHACNWAGCDQPSFSTKDGLTWHVKLEHLLICPAPACTETSFQTKQILESHIRCAHPEVGGQGNGKGKESAGAFKPEAQAMASTNSSQGSKALAAPSQNSNEDRAIKQILSVAVSKKKCREQLKNVVEKKFRKQNGQTPRTADSPSDFSRAQLCRMVENANFPLVWEHGVLPFLVEFIPKWCGPNHVVSVTRGKTPGSRRVCIMTKRKPSRTRRIIIAAHVRDLLPENHRSTVTFAFVTGAVDRMVWARGLSKEMPDEVCMAKNPYYFKNPCMGDSIGIHATDDFKESTSTLGPCLLVGGGSYWLANFHPFVEAYQRRASVRVEHPSPSDRASCIDERHDTMPDTDFTLGNLTATSGIDLKTTRISHDPYWEELDKEAPLIVTDWILIASKTRQANILRRFPSDTMPLLKEVPVKLMSVVTPGATVVSTGRTSGQQRGQICEIPAYVSAEENGTGKATREWFVEEPYPFDDQESWIRGGIGVEGDSGAAIVDADTNALVGQLWGRNKYFGAGPRLTFFTPIGDLFDDIQEKCGQQARPQLPQYRDESDCYPVDPSCRQCFDLRTYLDSRRNSRESLRSMIGRNESDHGDLTSIGGTSELATPKDHAFWSRHSGVEEVGSSFTSIMSPSATHPSAFASILSPSATHPFALTPQPGTPGIVDMKSPYALTLSTEDLYDEETYTNTAGAASAKRTAAAPPARSSIHNAKRQRLH</sequence>
<evidence type="ECO:0000313" key="5">
    <source>
        <dbReference type="Proteomes" id="UP000310108"/>
    </source>
</evidence>
<accession>A0A4U6X722</accession>
<evidence type="ECO:0000256" key="2">
    <source>
        <dbReference type="SAM" id="MobiDB-lite"/>
    </source>
</evidence>
<gene>
    <name evidence="4" type="ORF">CTA1_2616</name>
</gene>
<keyword evidence="1" id="KW-0862">Zinc</keyword>
<feature type="region of interest" description="Disordered" evidence="2">
    <location>
        <begin position="1"/>
        <end position="20"/>
    </location>
</feature>
<keyword evidence="1" id="KW-0863">Zinc-finger</keyword>
<feature type="compositionally biased region" description="Basic residues" evidence="2">
    <location>
        <begin position="72"/>
        <end position="86"/>
    </location>
</feature>
<dbReference type="STRING" id="1306861.A0A4U6X722"/>
<dbReference type="InterPro" id="IPR013087">
    <property type="entry name" value="Znf_C2H2_type"/>
</dbReference>